<dbReference type="GO" id="GO:0005886">
    <property type="term" value="C:plasma membrane"/>
    <property type="evidence" value="ECO:0007669"/>
    <property type="project" value="TreeGrafter"/>
</dbReference>
<keyword evidence="1" id="KW-0472">Membrane</keyword>
<feature type="transmembrane region" description="Helical" evidence="1">
    <location>
        <begin position="31"/>
        <end position="51"/>
    </location>
</feature>
<accession>A0A3Q2CM53</accession>
<proteinExistence type="predicted"/>
<evidence type="ECO:0000313" key="3">
    <source>
        <dbReference type="Proteomes" id="UP000265020"/>
    </source>
</evidence>
<dbReference type="PANTHER" id="PTHR12191">
    <property type="entry name" value="SOLUTE CARRIER FAMILY 39"/>
    <property type="match status" value="1"/>
</dbReference>
<keyword evidence="1" id="KW-1133">Transmembrane helix</keyword>
<evidence type="ECO:0000256" key="1">
    <source>
        <dbReference type="SAM" id="Phobius"/>
    </source>
</evidence>
<dbReference type="Ensembl" id="ENSCVAT00000004920.1">
    <property type="protein sequence ID" value="ENSCVAP00000006491.1"/>
    <property type="gene ID" value="ENSCVAG00000008038.1"/>
</dbReference>
<name>A0A3Q2CM53_CYPVA</name>
<dbReference type="Proteomes" id="UP000265020">
    <property type="component" value="Unassembled WGS sequence"/>
</dbReference>
<keyword evidence="3" id="KW-1185">Reference proteome</keyword>
<keyword evidence="1" id="KW-0812">Transmembrane</keyword>
<evidence type="ECO:0000313" key="2">
    <source>
        <dbReference type="Ensembl" id="ENSCVAP00000006491.1"/>
    </source>
</evidence>
<protein>
    <submittedName>
        <fullName evidence="2">Uncharacterized protein</fullName>
    </submittedName>
</protein>
<reference evidence="2" key="1">
    <citation type="submission" date="2025-08" db="UniProtKB">
        <authorList>
            <consortium name="Ensembl"/>
        </authorList>
    </citation>
    <scope>IDENTIFICATION</scope>
</reference>
<dbReference type="GO" id="GO:0005385">
    <property type="term" value="F:zinc ion transmembrane transporter activity"/>
    <property type="evidence" value="ECO:0007669"/>
    <property type="project" value="TreeGrafter"/>
</dbReference>
<dbReference type="AlphaFoldDB" id="A0A3Q2CM53"/>
<dbReference type="GO" id="GO:0140410">
    <property type="term" value="F:monoatomic cation:bicarbonate symporter activity"/>
    <property type="evidence" value="ECO:0007669"/>
    <property type="project" value="TreeGrafter"/>
</dbReference>
<dbReference type="GO" id="GO:0071578">
    <property type="term" value="P:zinc ion import across plasma membrane"/>
    <property type="evidence" value="ECO:0007669"/>
    <property type="project" value="TreeGrafter"/>
</dbReference>
<dbReference type="InterPro" id="IPR050799">
    <property type="entry name" value="ZIP_Transporter"/>
</dbReference>
<dbReference type="GeneTree" id="ENSGT00940000160335"/>
<dbReference type="GO" id="GO:0030003">
    <property type="term" value="P:intracellular monoatomic cation homeostasis"/>
    <property type="evidence" value="ECO:0007669"/>
    <property type="project" value="TreeGrafter"/>
</dbReference>
<reference evidence="2" key="2">
    <citation type="submission" date="2025-09" db="UniProtKB">
        <authorList>
            <consortium name="Ensembl"/>
        </authorList>
    </citation>
    <scope>IDENTIFICATION</scope>
</reference>
<dbReference type="STRING" id="28743.ENSCVAP00000006491"/>
<organism evidence="2 3">
    <name type="scientific">Cyprinodon variegatus</name>
    <name type="common">Sheepshead minnow</name>
    <dbReference type="NCBI Taxonomy" id="28743"/>
    <lineage>
        <taxon>Eukaryota</taxon>
        <taxon>Metazoa</taxon>
        <taxon>Chordata</taxon>
        <taxon>Craniata</taxon>
        <taxon>Vertebrata</taxon>
        <taxon>Euteleostomi</taxon>
        <taxon>Actinopterygii</taxon>
        <taxon>Neopterygii</taxon>
        <taxon>Teleostei</taxon>
        <taxon>Neoteleostei</taxon>
        <taxon>Acanthomorphata</taxon>
        <taxon>Ovalentaria</taxon>
        <taxon>Atherinomorphae</taxon>
        <taxon>Cyprinodontiformes</taxon>
        <taxon>Cyprinodontidae</taxon>
        <taxon>Cyprinodon</taxon>
    </lineage>
</organism>
<dbReference type="PANTHER" id="PTHR12191:SF14">
    <property type="entry name" value="ZINC TRANSPORTER ZIP10"/>
    <property type="match status" value="1"/>
</dbReference>
<sequence length="90" mass="10244">YPEAQGQHDHSQHGDSDTTDMVTAFDGVWKGLTALAGIYLLFIIEHCIGMFKHFKDQRVRNAWFGKNNEERKIGRKLSDHTQPCISKRGG</sequence>